<accession>A0A2G8KYR1</accession>
<keyword evidence="1" id="KW-0472">Membrane</keyword>
<sequence length="259" mass="29620">MVAKVEYAVIAQAVSYAMVRIRVSQLLEKGLKEQGYLSALVRGFFVGNSQLVTDRLIYTSSFIMKFDDIVTDIGEFGPYQIKVFLMVGLIGIPVGFNQMAQVFFAIKSDHWCAVDEWRVDYQRCGDQAARGERYYLECLHALRNASIPYSIDDDNNGELVFEHCSKYDLDYAEFNWTEAYLYEESEEPKERDCDDGWIYDRSQYPRTIISDFNLVCNSEKAADIAQSIFFAGVLAGSFIFGSVSDMDDIEIKRQQSRGK</sequence>
<dbReference type="AlphaFoldDB" id="A0A2G8KYR1"/>
<keyword evidence="3" id="KW-1185">Reference proteome</keyword>
<evidence type="ECO:0000256" key="1">
    <source>
        <dbReference type="SAM" id="Phobius"/>
    </source>
</evidence>
<proteinExistence type="predicted"/>
<reference evidence="2 3" key="1">
    <citation type="journal article" date="2017" name="PLoS Biol.">
        <title>The sea cucumber genome provides insights into morphological evolution and visceral regeneration.</title>
        <authorList>
            <person name="Zhang X."/>
            <person name="Sun L."/>
            <person name="Yuan J."/>
            <person name="Sun Y."/>
            <person name="Gao Y."/>
            <person name="Zhang L."/>
            <person name="Li S."/>
            <person name="Dai H."/>
            <person name="Hamel J.F."/>
            <person name="Liu C."/>
            <person name="Yu Y."/>
            <person name="Liu S."/>
            <person name="Lin W."/>
            <person name="Guo K."/>
            <person name="Jin S."/>
            <person name="Xu P."/>
            <person name="Storey K.B."/>
            <person name="Huan P."/>
            <person name="Zhang T."/>
            <person name="Zhou Y."/>
            <person name="Zhang J."/>
            <person name="Lin C."/>
            <person name="Li X."/>
            <person name="Xing L."/>
            <person name="Huo D."/>
            <person name="Sun M."/>
            <person name="Wang L."/>
            <person name="Mercier A."/>
            <person name="Li F."/>
            <person name="Yang H."/>
            <person name="Xiang J."/>
        </authorList>
    </citation>
    <scope>NUCLEOTIDE SEQUENCE [LARGE SCALE GENOMIC DNA]</scope>
    <source>
        <strain evidence="2">Shaxun</strain>
        <tissue evidence="2">Muscle</tissue>
    </source>
</reference>
<evidence type="ECO:0000313" key="2">
    <source>
        <dbReference type="EMBL" id="PIK53112.1"/>
    </source>
</evidence>
<organism evidence="2 3">
    <name type="scientific">Stichopus japonicus</name>
    <name type="common">Sea cucumber</name>
    <dbReference type="NCBI Taxonomy" id="307972"/>
    <lineage>
        <taxon>Eukaryota</taxon>
        <taxon>Metazoa</taxon>
        <taxon>Echinodermata</taxon>
        <taxon>Eleutherozoa</taxon>
        <taxon>Echinozoa</taxon>
        <taxon>Holothuroidea</taxon>
        <taxon>Aspidochirotacea</taxon>
        <taxon>Aspidochirotida</taxon>
        <taxon>Stichopodidae</taxon>
        <taxon>Apostichopus</taxon>
    </lineage>
</organism>
<dbReference type="STRING" id="307972.A0A2G8KYR1"/>
<comment type="caution">
    <text evidence="2">The sequence shown here is derived from an EMBL/GenBank/DDBJ whole genome shotgun (WGS) entry which is preliminary data.</text>
</comment>
<keyword evidence="1" id="KW-0812">Transmembrane</keyword>
<name>A0A2G8KYR1_STIJA</name>
<gene>
    <name evidence="2" type="ORF">BSL78_09982</name>
</gene>
<dbReference type="OrthoDB" id="2544694at2759"/>
<protein>
    <submittedName>
        <fullName evidence="2">Putative organic cation transporter protein-like</fullName>
    </submittedName>
</protein>
<evidence type="ECO:0000313" key="3">
    <source>
        <dbReference type="Proteomes" id="UP000230750"/>
    </source>
</evidence>
<dbReference type="Proteomes" id="UP000230750">
    <property type="component" value="Unassembled WGS sequence"/>
</dbReference>
<dbReference type="EMBL" id="MRZV01000300">
    <property type="protein sequence ID" value="PIK53112.1"/>
    <property type="molecule type" value="Genomic_DNA"/>
</dbReference>
<keyword evidence="1" id="KW-1133">Transmembrane helix</keyword>
<feature type="transmembrane region" description="Helical" evidence="1">
    <location>
        <begin position="224"/>
        <end position="243"/>
    </location>
</feature>